<dbReference type="OrthoDB" id="9803988at2"/>
<dbReference type="AlphaFoldDB" id="A0A2G1QUQ9"/>
<dbReference type="PIRSF" id="PIRSF002741">
    <property type="entry name" value="MppA"/>
    <property type="match status" value="1"/>
</dbReference>
<dbReference type="InterPro" id="IPR039424">
    <property type="entry name" value="SBP_5"/>
</dbReference>
<accession>A0A2G1QUQ9</accession>
<keyword evidence="3" id="KW-0732">Signal</keyword>
<dbReference type="PANTHER" id="PTHR30290:SF64">
    <property type="entry name" value="ABC TRANSPORTER PERIPLASMIC BINDING PROTEIN"/>
    <property type="match status" value="1"/>
</dbReference>
<dbReference type="EMBL" id="PDVP01000001">
    <property type="protein sequence ID" value="PHP69199.1"/>
    <property type="molecule type" value="Genomic_DNA"/>
</dbReference>
<evidence type="ECO:0000256" key="4">
    <source>
        <dbReference type="SAM" id="MobiDB-lite"/>
    </source>
</evidence>
<feature type="domain" description="Solute-binding protein family 5" evidence="5">
    <location>
        <begin position="110"/>
        <end position="526"/>
    </location>
</feature>
<protein>
    <recommendedName>
        <fullName evidence="5">Solute-binding protein family 5 domain-containing protein</fullName>
    </recommendedName>
</protein>
<dbReference type="CDD" id="cd08497">
    <property type="entry name" value="MbnE-like"/>
    <property type="match status" value="1"/>
</dbReference>
<dbReference type="InterPro" id="IPR030678">
    <property type="entry name" value="Peptide/Ni-bd"/>
</dbReference>
<name>A0A2G1QUQ9_9HYPH</name>
<dbReference type="Proteomes" id="UP000221168">
    <property type="component" value="Unassembled WGS sequence"/>
</dbReference>
<reference evidence="6 7" key="1">
    <citation type="submission" date="2017-10" db="EMBL/GenBank/DDBJ databases">
        <title>Sedimentibacterium mangrovi gen. nov., sp. nov., a novel member of family Phyllobacteriacea isolated from mangrove sediment.</title>
        <authorList>
            <person name="Liao H."/>
            <person name="Tian Y."/>
        </authorList>
    </citation>
    <scope>NUCLEOTIDE SEQUENCE [LARGE SCALE GENOMIC DNA]</scope>
    <source>
        <strain evidence="6 7">X9-2-2</strain>
    </source>
</reference>
<dbReference type="SUPFAM" id="SSF53850">
    <property type="entry name" value="Periplasmic binding protein-like II"/>
    <property type="match status" value="1"/>
</dbReference>
<dbReference type="GO" id="GO:0030288">
    <property type="term" value="C:outer membrane-bounded periplasmic space"/>
    <property type="evidence" value="ECO:0007669"/>
    <property type="project" value="TreeGrafter"/>
</dbReference>
<evidence type="ECO:0000256" key="2">
    <source>
        <dbReference type="ARBA" id="ARBA00005695"/>
    </source>
</evidence>
<proteinExistence type="inferred from homology"/>
<dbReference type="GO" id="GO:1904680">
    <property type="term" value="F:peptide transmembrane transporter activity"/>
    <property type="evidence" value="ECO:0007669"/>
    <property type="project" value="TreeGrafter"/>
</dbReference>
<keyword evidence="7" id="KW-1185">Reference proteome</keyword>
<evidence type="ECO:0000259" key="5">
    <source>
        <dbReference type="Pfam" id="PF00496"/>
    </source>
</evidence>
<sequence>MPLAMRRAAAQETPIENPALPDAAARDAEAWHHATALTGTPKYPEGFSRFDYVNADAPKTGRARLASMGSFDTFNPVPTKGEAATGLGLVFETLMVSSLDELNISAEYGLLAEAIRYPADFSWVSFRMNPKARWHDGKPVTADDVVWSFEKQVELNPQVRFYYRNVVKAEVSGDGEVTFLFNVRGNRELPHIMGQLMVLAKHWWEGTGADGKQRDVAQSTLEPPLGSGPYRIGKVDAGRSITFERVKDYWGADLPSNVGQNNFDEIAYEYYRDGAVIVEALKADAYDFRLENSAKNWVTAYEPSLFPGRAKGFVKLETFPDRASGSMQAFVPNLRRKKFQDWRVRRALNFAFDFETTNRTVLYDLYLRNDSYFAGTELASSGLPQGKELEILEKYRELVPETVFTEVYSNPVAGTDAKLRNNLREAVRLLREAGYAITDRKMVHTETGEPLTFEILDISGRNFDKIVLPYVDNLRKIGIDASYREIETSSYINRWRAFDYDMIISTWGQSLSPGNEQRNYWGSESKDREGSRNFAGIADDGIDRLIDEVIFAKDRDTLVAATRALDRALLHHNYVIPQWYYPYDRMIYWDRFGRPDPLPEYSNGFPTVWWWDADKAARIQKEG</sequence>
<comment type="subcellular location">
    <subcellularLocation>
        <location evidence="1">Periplasm</location>
    </subcellularLocation>
</comment>
<dbReference type="Pfam" id="PF00496">
    <property type="entry name" value="SBP_bac_5"/>
    <property type="match status" value="1"/>
</dbReference>
<gene>
    <name evidence="6" type="ORF">CSC94_03715</name>
</gene>
<dbReference type="Gene3D" id="3.40.190.10">
    <property type="entry name" value="Periplasmic binding protein-like II"/>
    <property type="match status" value="1"/>
</dbReference>
<organism evidence="6 7">
    <name type="scientific">Zhengella mangrovi</name>
    <dbReference type="NCBI Taxonomy" id="1982044"/>
    <lineage>
        <taxon>Bacteria</taxon>
        <taxon>Pseudomonadati</taxon>
        <taxon>Pseudomonadota</taxon>
        <taxon>Alphaproteobacteria</taxon>
        <taxon>Hyphomicrobiales</taxon>
        <taxon>Notoacmeibacteraceae</taxon>
        <taxon>Zhengella</taxon>
    </lineage>
</organism>
<dbReference type="GO" id="GO:0015833">
    <property type="term" value="P:peptide transport"/>
    <property type="evidence" value="ECO:0007669"/>
    <property type="project" value="TreeGrafter"/>
</dbReference>
<comment type="similarity">
    <text evidence="2">Belongs to the bacterial solute-binding protein 5 family.</text>
</comment>
<dbReference type="GO" id="GO:0043190">
    <property type="term" value="C:ATP-binding cassette (ABC) transporter complex"/>
    <property type="evidence" value="ECO:0007669"/>
    <property type="project" value="InterPro"/>
</dbReference>
<dbReference type="InterPro" id="IPR000914">
    <property type="entry name" value="SBP_5_dom"/>
</dbReference>
<dbReference type="GO" id="GO:0042884">
    <property type="term" value="P:microcin transport"/>
    <property type="evidence" value="ECO:0007669"/>
    <property type="project" value="TreeGrafter"/>
</dbReference>
<dbReference type="Gene3D" id="3.10.105.10">
    <property type="entry name" value="Dipeptide-binding Protein, Domain 3"/>
    <property type="match status" value="1"/>
</dbReference>
<evidence type="ECO:0000256" key="3">
    <source>
        <dbReference type="ARBA" id="ARBA00022729"/>
    </source>
</evidence>
<evidence type="ECO:0000313" key="7">
    <source>
        <dbReference type="Proteomes" id="UP000221168"/>
    </source>
</evidence>
<feature type="region of interest" description="Disordered" evidence="4">
    <location>
        <begin position="1"/>
        <end position="20"/>
    </location>
</feature>
<evidence type="ECO:0000313" key="6">
    <source>
        <dbReference type="EMBL" id="PHP69199.1"/>
    </source>
</evidence>
<comment type="caution">
    <text evidence="6">The sequence shown here is derived from an EMBL/GenBank/DDBJ whole genome shotgun (WGS) entry which is preliminary data.</text>
</comment>
<dbReference type="PANTHER" id="PTHR30290">
    <property type="entry name" value="PERIPLASMIC BINDING COMPONENT OF ABC TRANSPORTER"/>
    <property type="match status" value="1"/>
</dbReference>
<evidence type="ECO:0000256" key="1">
    <source>
        <dbReference type="ARBA" id="ARBA00004418"/>
    </source>
</evidence>